<dbReference type="Pfam" id="PF03713">
    <property type="entry name" value="DUF305"/>
    <property type="match status" value="2"/>
</dbReference>
<dbReference type="PANTHER" id="PTHR36933">
    <property type="entry name" value="SLL0788 PROTEIN"/>
    <property type="match status" value="1"/>
</dbReference>
<protein>
    <submittedName>
        <fullName evidence="2">DUF305 domain-containing protein</fullName>
    </submittedName>
</protein>
<evidence type="ECO:0000259" key="1">
    <source>
        <dbReference type="Pfam" id="PF03713"/>
    </source>
</evidence>
<dbReference type="RefSeq" id="WP_241937973.1">
    <property type="nucleotide sequence ID" value="NZ_JALBGC010000006.1"/>
</dbReference>
<accession>A0A9X2AJG4</accession>
<dbReference type="InterPro" id="IPR005183">
    <property type="entry name" value="DUF305_CopM-like"/>
</dbReference>
<dbReference type="PROSITE" id="PS51257">
    <property type="entry name" value="PROKAR_LIPOPROTEIN"/>
    <property type="match status" value="1"/>
</dbReference>
<dbReference type="EMBL" id="JALBGC010000006">
    <property type="protein sequence ID" value="MCI1189760.1"/>
    <property type="molecule type" value="Genomic_DNA"/>
</dbReference>
<dbReference type="AlphaFoldDB" id="A0A9X2AJG4"/>
<comment type="caution">
    <text evidence="2">The sequence shown here is derived from an EMBL/GenBank/DDBJ whole genome shotgun (WGS) entry which is preliminary data.</text>
</comment>
<gene>
    <name evidence="2" type="ORF">MON38_20245</name>
</gene>
<organism evidence="2 3">
    <name type="scientific">Hymenobacter cyanobacteriorum</name>
    <dbReference type="NCBI Taxonomy" id="2926463"/>
    <lineage>
        <taxon>Bacteria</taxon>
        <taxon>Pseudomonadati</taxon>
        <taxon>Bacteroidota</taxon>
        <taxon>Cytophagia</taxon>
        <taxon>Cytophagales</taxon>
        <taxon>Hymenobacteraceae</taxon>
        <taxon>Hymenobacter</taxon>
    </lineage>
</organism>
<sequence>MAKLIFLIFHVSRLLVVACGLLLSSCRGKTEEAADVHQLDPPASMMAALHVMAEHSQALRPNGNLDLYFALLMRENHRAAVAMSALELQRGQDPVLRSIAKDIHRAHQQLIPGLDSAIARIRALPPEFPDHTFQAERLSQLLEAATAGLHPAAHRIIARTEGDNLPPTAPTQHTVENASTGDIDRDYAALLLPHHENSITLARAELELGRDDELIKVAYLILLDQQREIDQVQGWLRQHPAKAK</sequence>
<dbReference type="PANTHER" id="PTHR36933:SF1">
    <property type="entry name" value="SLL0788 PROTEIN"/>
    <property type="match status" value="1"/>
</dbReference>
<keyword evidence="3" id="KW-1185">Reference proteome</keyword>
<feature type="domain" description="DUF305" evidence="1">
    <location>
        <begin position="32"/>
        <end position="111"/>
    </location>
</feature>
<feature type="domain" description="DUF305" evidence="1">
    <location>
        <begin position="174"/>
        <end position="236"/>
    </location>
</feature>
<evidence type="ECO:0000313" key="3">
    <source>
        <dbReference type="Proteomes" id="UP001139193"/>
    </source>
</evidence>
<dbReference type="InterPro" id="IPR012347">
    <property type="entry name" value="Ferritin-like"/>
</dbReference>
<proteinExistence type="predicted"/>
<name>A0A9X2AJG4_9BACT</name>
<reference evidence="2" key="1">
    <citation type="submission" date="2022-03" db="EMBL/GenBank/DDBJ databases">
        <title>Bacterial whole genome sequence for Hymenobacter sp. DH14.</title>
        <authorList>
            <person name="Le V."/>
        </authorList>
    </citation>
    <scope>NUCLEOTIDE SEQUENCE</scope>
    <source>
        <strain evidence="2">DH14</strain>
    </source>
</reference>
<dbReference type="Gene3D" id="1.20.1260.10">
    <property type="match status" value="1"/>
</dbReference>
<dbReference type="Proteomes" id="UP001139193">
    <property type="component" value="Unassembled WGS sequence"/>
</dbReference>
<evidence type="ECO:0000313" key="2">
    <source>
        <dbReference type="EMBL" id="MCI1189760.1"/>
    </source>
</evidence>